<dbReference type="AlphaFoldDB" id="A0A1D7V0L2"/>
<keyword evidence="3" id="KW-1185">Reference proteome</keyword>
<evidence type="ECO:0000256" key="1">
    <source>
        <dbReference type="SAM" id="MobiDB-lite"/>
    </source>
</evidence>
<dbReference type="EMBL" id="CP015217">
    <property type="protein sequence ID" value="AOP35375.1"/>
    <property type="molecule type" value="Genomic_DNA"/>
</dbReference>
<gene>
    <name evidence="2" type="ORF">A0128_16930</name>
</gene>
<dbReference type="RefSeq" id="WP_069608578.1">
    <property type="nucleotide sequence ID" value="NZ_CP015217.1"/>
</dbReference>
<feature type="region of interest" description="Disordered" evidence="1">
    <location>
        <begin position="167"/>
        <end position="186"/>
    </location>
</feature>
<accession>A0A1D7V0L2</accession>
<sequence length="227" mass="26447">MQLRFLNKRILHYTLLFSLLNCNSPFEVTSHDQNKDGKIENILYTKTDSKISIFMETFEYQKEVPDDWMWLKMDPKDPKSYQALYNEIASKDPQKVDSKIWFGPGNLKLIEKVDRDLDGFFETTQYYNRFAKPKINSGIIARIEIDSDLDQRPDIWIYPMKRMELDTNKDGVPDKQTSDPKTIGEALKTRKQTITSKTSSLSPAQSWALHPELIQDESLKAVILFSI</sequence>
<dbReference type="Proteomes" id="UP000094197">
    <property type="component" value="Chromosome 1"/>
</dbReference>
<organism evidence="2 3">
    <name type="scientific">Leptospira tipperaryensis</name>
    <dbReference type="NCBI Taxonomy" id="2564040"/>
    <lineage>
        <taxon>Bacteria</taxon>
        <taxon>Pseudomonadati</taxon>
        <taxon>Spirochaetota</taxon>
        <taxon>Spirochaetia</taxon>
        <taxon>Leptospirales</taxon>
        <taxon>Leptospiraceae</taxon>
        <taxon>Leptospira</taxon>
    </lineage>
</organism>
<dbReference type="KEGG" id="laj:A0128_16930"/>
<evidence type="ECO:0000313" key="3">
    <source>
        <dbReference type="Proteomes" id="UP000094197"/>
    </source>
</evidence>
<evidence type="ECO:0000313" key="2">
    <source>
        <dbReference type="EMBL" id="AOP35375.1"/>
    </source>
</evidence>
<name>A0A1D7V0L2_9LEPT</name>
<reference evidence="2 3" key="1">
    <citation type="submission" date="2016-04" db="EMBL/GenBank/DDBJ databases">
        <title>Complete genome seqeunce of Leptospira alstonii serovar Room22.</title>
        <authorList>
            <person name="Nally J.E."/>
            <person name="Bayles D.O."/>
            <person name="Hurley D."/>
            <person name="Fanning S."/>
            <person name="McMahon B.J."/>
            <person name="Arent Z."/>
        </authorList>
    </citation>
    <scope>NUCLEOTIDE SEQUENCE [LARGE SCALE GENOMIC DNA]</scope>
    <source>
        <strain evidence="2 3">GWTS #1</strain>
    </source>
</reference>
<feature type="compositionally biased region" description="Basic and acidic residues" evidence="1">
    <location>
        <begin position="167"/>
        <end position="178"/>
    </location>
</feature>
<dbReference type="OrthoDB" id="324351at2"/>
<protein>
    <submittedName>
        <fullName evidence="2">Uncharacterized protein</fullName>
    </submittedName>
</protein>
<proteinExistence type="predicted"/>